<sequence>MADMYDDVERMLMNMGYTVSYRYEQAPRPGKMEKCHSLVPEISRVIDDKFPKGLYTHQAKAIDYAVKGENVVICTGTASGKTIAFALPVLHSLLADDKARALFFYPTKALSGDQWEKLQDLAESFGLAGKVYKFDGDTPEKIRQEALKNGRILLCTPDVLHQTMLRRSLEGNYAELFSNLKYVILDECHIYSGAFGSNMAYLLRRLRQVCRRLGGAPQFMAASATSKDPGGHLEKLTGVKFAVIGEEDNGSPSGGRDFYVAVKSDLEDDKSVIDIVAELVRQDKRFIVFCHSRRITEQLFVDLVENYPQVEGLVMPYRSGYEAEDRQKIEEAMRNGSLKGVISTSALELGVDLPELEFCVLMGIPSTAMSFWQRVGRVGRSPGSRGKVIIIPSANSIDEYYRLHPENLFSRELEDLVIHLDNRQLILAHFACARTESGNFDRPDLDADIFGRDFAKLAENINEMDISDDVLIRPEPHQIVGIRGIDDETFEIYTGGGEQRLGTISYSQILREAYPKAVYRHMGEAYRVERVRYKDRTIRVRREKRTISTSPIGFVIVKERVNNGVVYRKATWGNLLEMWHTTVAVTTNTSGYRERVNNQWVHQEKYPTPLQRRVVSEGVWFKFSPDFGKISKDALNAFAHALSNIFSILHPCDPAEIATHSVVNARDGSARCYIFDTTSGGLGITAAVFDHFIDLLAPIKERLMYCEHCDTDSESFDRGCPACIQVPRWYEDNEHLSKAKALNLLERINEVINSFEMRTYYSDEFRRRTEGELTAIGTMGRTADGEIAEEDMKYGLVTFSIGSLISLRSGQKGVIRGSRFENGVLVYDVEMEDGRKINIKNLGNNLTLVNGSQSLMCLNCGEEGIAQGEFLCPVCGAALG</sequence>
<dbReference type="SUPFAM" id="SSF52540">
    <property type="entry name" value="P-loop containing nucleoside triphosphate hydrolases"/>
    <property type="match status" value="1"/>
</dbReference>
<keyword evidence="5" id="KW-0347">Helicase</keyword>
<feature type="domain" description="Helicase C-terminal" evidence="4">
    <location>
        <begin position="271"/>
        <end position="424"/>
    </location>
</feature>
<dbReference type="GO" id="GO:0043138">
    <property type="term" value="F:3'-5' DNA helicase activity"/>
    <property type="evidence" value="ECO:0007669"/>
    <property type="project" value="TreeGrafter"/>
</dbReference>
<evidence type="ECO:0000313" key="5">
    <source>
        <dbReference type="EMBL" id="ADG81931.1"/>
    </source>
</evidence>
<keyword evidence="1" id="KW-0547">Nucleotide-binding</keyword>
<dbReference type="Pfam" id="PF00270">
    <property type="entry name" value="DEAD"/>
    <property type="match status" value="1"/>
</dbReference>
<evidence type="ECO:0000256" key="2">
    <source>
        <dbReference type="ARBA" id="ARBA00022840"/>
    </source>
</evidence>
<dbReference type="Gene3D" id="3.40.50.300">
    <property type="entry name" value="P-loop containing nucleotide triphosphate hydrolases"/>
    <property type="match status" value="2"/>
</dbReference>
<proteinExistence type="predicted"/>
<evidence type="ECO:0000259" key="3">
    <source>
        <dbReference type="PROSITE" id="PS51192"/>
    </source>
</evidence>
<reference evidence="5 6" key="1">
    <citation type="submission" date="2010-05" db="EMBL/GenBank/DDBJ databases">
        <title>Complete sequence of Thermincola sp. JR.</title>
        <authorList>
            <consortium name="US DOE Joint Genome Institute"/>
            <person name="Lucas S."/>
            <person name="Copeland A."/>
            <person name="Lapidus A."/>
            <person name="Cheng J.-F."/>
            <person name="Bruce D."/>
            <person name="Goodwin L."/>
            <person name="Pitluck S."/>
            <person name="Chertkov O."/>
            <person name="Detter J.C."/>
            <person name="Han C."/>
            <person name="Tapia R."/>
            <person name="Land M."/>
            <person name="Hauser L."/>
            <person name="Kyrpides N."/>
            <person name="Mikhailova N."/>
            <person name="Hazen T.C."/>
            <person name="Woyke T."/>
        </authorList>
    </citation>
    <scope>NUCLEOTIDE SEQUENCE [LARGE SCALE GENOMIC DNA]</scope>
    <source>
        <strain evidence="5 6">JR</strain>
    </source>
</reference>
<dbReference type="GO" id="GO:0006289">
    <property type="term" value="P:nucleotide-excision repair"/>
    <property type="evidence" value="ECO:0007669"/>
    <property type="project" value="TreeGrafter"/>
</dbReference>
<evidence type="ECO:0000256" key="1">
    <source>
        <dbReference type="ARBA" id="ARBA00022741"/>
    </source>
</evidence>
<gene>
    <name evidence="5" type="ordered locus">TherJR_1066</name>
</gene>
<dbReference type="InterPro" id="IPR014001">
    <property type="entry name" value="Helicase_ATP-bd"/>
</dbReference>
<dbReference type="InterPro" id="IPR018973">
    <property type="entry name" value="MZB"/>
</dbReference>
<keyword evidence="5" id="KW-0378">Hydrolase</keyword>
<dbReference type="PROSITE" id="PS51192">
    <property type="entry name" value="HELICASE_ATP_BIND_1"/>
    <property type="match status" value="1"/>
</dbReference>
<dbReference type="Pfam" id="PF00271">
    <property type="entry name" value="Helicase_C"/>
    <property type="match status" value="1"/>
</dbReference>
<dbReference type="InterPro" id="IPR027417">
    <property type="entry name" value="P-loop_NTPase"/>
</dbReference>
<dbReference type="PROSITE" id="PS51194">
    <property type="entry name" value="HELICASE_CTER"/>
    <property type="match status" value="1"/>
</dbReference>
<dbReference type="eggNOG" id="COG1201">
    <property type="taxonomic scope" value="Bacteria"/>
</dbReference>
<dbReference type="KEGG" id="tjr:TherJR_1066"/>
<dbReference type="SMART" id="SM00487">
    <property type="entry name" value="DEXDc"/>
    <property type="match status" value="1"/>
</dbReference>
<dbReference type="PANTHER" id="PTHR47957:SF3">
    <property type="entry name" value="ATP-DEPENDENT HELICASE HRQ1"/>
    <property type="match status" value="1"/>
</dbReference>
<dbReference type="GO" id="GO:0003676">
    <property type="term" value="F:nucleic acid binding"/>
    <property type="evidence" value="ECO:0007669"/>
    <property type="project" value="InterPro"/>
</dbReference>
<dbReference type="SMART" id="SM00490">
    <property type="entry name" value="HELICc"/>
    <property type="match status" value="1"/>
</dbReference>
<evidence type="ECO:0000259" key="4">
    <source>
        <dbReference type="PROSITE" id="PS51194"/>
    </source>
</evidence>
<keyword evidence="2" id="KW-0067">ATP-binding</keyword>
<dbReference type="AlphaFoldDB" id="D5XE60"/>
<accession>D5XE60</accession>
<dbReference type="RefSeq" id="WP_013119950.1">
    <property type="nucleotide sequence ID" value="NC_014152.1"/>
</dbReference>
<keyword evidence="6" id="KW-1185">Reference proteome</keyword>
<dbReference type="CDD" id="cd17923">
    <property type="entry name" value="DEXHc_Hrq1-like"/>
    <property type="match status" value="1"/>
</dbReference>
<dbReference type="Pfam" id="PF09369">
    <property type="entry name" value="MZB"/>
    <property type="match status" value="1"/>
</dbReference>
<organism evidence="5 6">
    <name type="scientific">Thermincola potens (strain JR)</name>
    <dbReference type="NCBI Taxonomy" id="635013"/>
    <lineage>
        <taxon>Bacteria</taxon>
        <taxon>Bacillati</taxon>
        <taxon>Bacillota</taxon>
        <taxon>Clostridia</taxon>
        <taxon>Eubacteriales</taxon>
        <taxon>Thermincolaceae</taxon>
        <taxon>Thermincola</taxon>
    </lineage>
</organism>
<name>D5XE60_THEPJ</name>
<dbReference type="InterPro" id="IPR001650">
    <property type="entry name" value="Helicase_C-like"/>
</dbReference>
<dbReference type="STRING" id="635013.TherJR_1066"/>
<dbReference type="PANTHER" id="PTHR47957">
    <property type="entry name" value="ATP-DEPENDENT HELICASE HRQ1"/>
    <property type="match status" value="1"/>
</dbReference>
<dbReference type="Proteomes" id="UP000002377">
    <property type="component" value="Chromosome"/>
</dbReference>
<protein>
    <submittedName>
        <fullName evidence="5">DEAD/DEAH box helicase domain protein</fullName>
    </submittedName>
</protein>
<dbReference type="HOGENOM" id="CLU_000809_3_2_9"/>
<dbReference type="EMBL" id="CP002028">
    <property type="protein sequence ID" value="ADG81931.1"/>
    <property type="molecule type" value="Genomic_DNA"/>
</dbReference>
<dbReference type="GO" id="GO:0005524">
    <property type="term" value="F:ATP binding"/>
    <property type="evidence" value="ECO:0007669"/>
    <property type="project" value="UniProtKB-KW"/>
</dbReference>
<evidence type="ECO:0000313" key="6">
    <source>
        <dbReference type="Proteomes" id="UP000002377"/>
    </source>
</evidence>
<dbReference type="GO" id="GO:0036297">
    <property type="term" value="P:interstrand cross-link repair"/>
    <property type="evidence" value="ECO:0007669"/>
    <property type="project" value="TreeGrafter"/>
</dbReference>
<dbReference type="InterPro" id="IPR011545">
    <property type="entry name" value="DEAD/DEAH_box_helicase_dom"/>
</dbReference>
<feature type="domain" description="Helicase ATP-binding" evidence="3">
    <location>
        <begin position="62"/>
        <end position="244"/>
    </location>
</feature>